<dbReference type="SUPFAM" id="SSF50249">
    <property type="entry name" value="Nucleic acid-binding proteins"/>
    <property type="match status" value="1"/>
</dbReference>
<evidence type="ECO:0000256" key="2">
    <source>
        <dbReference type="ARBA" id="ARBA00022730"/>
    </source>
</evidence>
<dbReference type="GO" id="GO:0022627">
    <property type="term" value="C:cytosolic small ribosomal subunit"/>
    <property type="evidence" value="ECO:0007669"/>
    <property type="project" value="UniProtKB-UniRule"/>
</dbReference>
<dbReference type="EMBL" id="MHNI01000018">
    <property type="protein sequence ID" value="OGZ42465.1"/>
    <property type="molecule type" value="Genomic_DNA"/>
</dbReference>
<dbReference type="GO" id="GO:0019843">
    <property type="term" value="F:rRNA binding"/>
    <property type="evidence" value="ECO:0007669"/>
    <property type="project" value="UniProtKB-UniRule"/>
</dbReference>
<dbReference type="InterPro" id="IPR000266">
    <property type="entry name" value="Ribosomal_uS17"/>
</dbReference>
<protein>
    <recommendedName>
        <fullName evidence="6">Small ribosomal subunit protein uS17</fullName>
    </recommendedName>
</protein>
<organism evidence="7 8">
    <name type="scientific">Candidatus Ryanbacteria bacterium RIFCSPHIGHO2_01_45_13</name>
    <dbReference type="NCBI Taxonomy" id="1802112"/>
    <lineage>
        <taxon>Bacteria</taxon>
        <taxon>Candidatus Ryaniibacteriota</taxon>
    </lineage>
</organism>
<comment type="caution">
    <text evidence="7">The sequence shown here is derived from an EMBL/GenBank/DDBJ whole genome shotgun (WGS) entry which is preliminary data.</text>
</comment>
<gene>
    <name evidence="6" type="primary">rpsQ</name>
    <name evidence="7" type="ORF">A2W41_03725</name>
</gene>
<proteinExistence type="inferred from homology"/>
<dbReference type="PANTHER" id="PTHR10744:SF1">
    <property type="entry name" value="SMALL RIBOSOMAL SUBUNIT PROTEIN US17M"/>
    <property type="match status" value="1"/>
</dbReference>
<evidence type="ECO:0000256" key="3">
    <source>
        <dbReference type="ARBA" id="ARBA00022884"/>
    </source>
</evidence>
<evidence type="ECO:0000256" key="6">
    <source>
        <dbReference type="HAMAP-Rule" id="MF_01345"/>
    </source>
</evidence>
<dbReference type="InterPro" id="IPR019984">
    <property type="entry name" value="Ribosomal_uS17_bact/chlr"/>
</dbReference>
<dbReference type="NCBIfam" id="NF004123">
    <property type="entry name" value="PRK05610.1"/>
    <property type="match status" value="1"/>
</dbReference>
<dbReference type="Proteomes" id="UP000176700">
    <property type="component" value="Unassembled WGS sequence"/>
</dbReference>
<keyword evidence="4 6" id="KW-0689">Ribosomal protein</keyword>
<dbReference type="NCBIfam" id="TIGR03635">
    <property type="entry name" value="uS17_bact"/>
    <property type="match status" value="1"/>
</dbReference>
<dbReference type="HAMAP" id="MF_01345_B">
    <property type="entry name" value="Ribosomal_uS17_B"/>
    <property type="match status" value="1"/>
</dbReference>
<evidence type="ECO:0000313" key="7">
    <source>
        <dbReference type="EMBL" id="OGZ42465.1"/>
    </source>
</evidence>
<dbReference type="CDD" id="cd00364">
    <property type="entry name" value="Ribosomal_uS17"/>
    <property type="match status" value="1"/>
</dbReference>
<dbReference type="GO" id="GO:0006412">
    <property type="term" value="P:translation"/>
    <property type="evidence" value="ECO:0007669"/>
    <property type="project" value="UniProtKB-UniRule"/>
</dbReference>
<dbReference type="GO" id="GO:0003735">
    <property type="term" value="F:structural constituent of ribosome"/>
    <property type="evidence" value="ECO:0007669"/>
    <property type="project" value="UniProtKB-UniRule"/>
</dbReference>
<dbReference type="InterPro" id="IPR012340">
    <property type="entry name" value="NA-bd_OB-fold"/>
</dbReference>
<evidence type="ECO:0000256" key="5">
    <source>
        <dbReference type="ARBA" id="ARBA00023274"/>
    </source>
</evidence>
<evidence type="ECO:0000313" key="8">
    <source>
        <dbReference type="Proteomes" id="UP000176700"/>
    </source>
</evidence>
<evidence type="ECO:0000256" key="4">
    <source>
        <dbReference type="ARBA" id="ARBA00022980"/>
    </source>
</evidence>
<comment type="subunit">
    <text evidence="6">Part of the 30S ribosomal subunit.</text>
</comment>
<dbReference type="Gene3D" id="2.40.50.140">
    <property type="entry name" value="Nucleic acid-binding proteins"/>
    <property type="match status" value="1"/>
</dbReference>
<evidence type="ECO:0000256" key="1">
    <source>
        <dbReference type="ARBA" id="ARBA00010254"/>
    </source>
</evidence>
<dbReference type="AlphaFoldDB" id="A0A1G2FWL1"/>
<accession>A0A1G2FWL1</accession>
<dbReference type="PANTHER" id="PTHR10744">
    <property type="entry name" value="40S RIBOSOMAL PROTEIN S11 FAMILY MEMBER"/>
    <property type="match status" value="1"/>
</dbReference>
<name>A0A1G2FWL1_9BACT</name>
<comment type="function">
    <text evidence="6">One of the primary rRNA binding proteins, it binds specifically to the 5'-end of 16S ribosomal RNA.</text>
</comment>
<dbReference type="PRINTS" id="PR00973">
    <property type="entry name" value="RIBOSOMALS17"/>
</dbReference>
<comment type="similarity">
    <text evidence="1 6">Belongs to the universal ribosomal protein uS17 family.</text>
</comment>
<dbReference type="Pfam" id="PF00366">
    <property type="entry name" value="Ribosomal_S17"/>
    <property type="match status" value="1"/>
</dbReference>
<keyword evidence="5 6" id="KW-0687">Ribonucleoprotein</keyword>
<sequence>MEQKHKQRLRGLVVSDKMEKTVVVKVTRLRKHPLYKKFMKRSKRYKAHDERNEYHIGDRVIIEASKPISRDKRWKVVSKI</sequence>
<keyword evidence="3 6" id="KW-0694">RNA-binding</keyword>
<reference evidence="7 8" key="1">
    <citation type="journal article" date="2016" name="Nat. Commun.">
        <title>Thousands of microbial genomes shed light on interconnected biogeochemical processes in an aquifer system.</title>
        <authorList>
            <person name="Anantharaman K."/>
            <person name="Brown C.T."/>
            <person name="Hug L.A."/>
            <person name="Sharon I."/>
            <person name="Castelle C.J."/>
            <person name="Probst A.J."/>
            <person name="Thomas B.C."/>
            <person name="Singh A."/>
            <person name="Wilkins M.J."/>
            <person name="Karaoz U."/>
            <person name="Brodie E.L."/>
            <person name="Williams K.H."/>
            <person name="Hubbard S.S."/>
            <person name="Banfield J.F."/>
        </authorList>
    </citation>
    <scope>NUCLEOTIDE SEQUENCE [LARGE SCALE GENOMIC DNA]</scope>
</reference>
<keyword evidence="2 6" id="KW-0699">rRNA-binding</keyword>